<evidence type="ECO:0000313" key="2">
    <source>
        <dbReference type="EMBL" id="QJA52755.1"/>
    </source>
</evidence>
<name>A0A6H1ZZR4_9ZZZZ</name>
<gene>
    <name evidence="2" type="ORF">TM448A02981_0008</name>
</gene>
<proteinExistence type="predicted"/>
<protein>
    <recommendedName>
        <fullName evidence="1">Major tropism determinant N-terminal domain-containing protein</fullName>
    </recommendedName>
</protein>
<dbReference type="AlphaFoldDB" id="A0A6H1ZZR4"/>
<dbReference type="EMBL" id="MT144365">
    <property type="protein sequence ID" value="QJA52755.1"/>
    <property type="molecule type" value="Genomic_DNA"/>
</dbReference>
<sequence>MGDTILLRRGTAANLPDLQEGEPGFATDNEGFYIGDDTGTAESAAYIGGGVYVDALQYEPNTYTQATIEAALTAIGTVNKKTLLLRPGTWVISSNADWSAYTNVVFRIVPGAKFSGAFTLNIPNIDAGLYQIFDSTVGAVTFSGAVKNVYPEWFGAVGDKTTNDIAALDAAVVATAAYRTLWLTKSYRIASQWAFTKAINISGPGIIWLDVGTAVDGVVVGTEELPITSAATFIEGIRWDFGGIFGAQNSCKNALVLKQVNRSHFDIPVKAGTVATTGYAVWLQWGIVNYYRFIISTNIAYGYGEYANNAANGIRMDTSTGVATASNINLFDLVIEGGAAKGLYIFTSGDNGNNEIRGTYAVFTGYGIHLKGAKAAHLHDIHLETATANGELVIEDSTHVVLGNNVSVVNDADPDVLIINSGQTIINGLRAQSLSIDANSSDTKIIDLTRTKDLTDLGKRTVQVTTRTKHASVVSERTAPFSDFNSLTTNGDVERWTTTATRPPGSWSYIGGNPTWERESSIVKHGTYSAKITNSAVNQAVMNLATVAQTTSLPTDAAITASGWIYIPTASGGDVSIIVVWNVGTSPIKVITSRDTWTYVSFSYYARGVSADQTLSDLKFQTAGATIMYLDGWSAVPSGTGGSVLYTPRANEFPAYTGQATWDPASIAASGYLAQDFVCPGAALGMVASVGAGVDVTDLVVSATVTAANTVTVTLFNPTVGAIDLASSTWNIMVINPFP</sequence>
<dbReference type="InterPro" id="IPR012334">
    <property type="entry name" value="Pectin_lyas_fold"/>
</dbReference>
<dbReference type="Gene3D" id="2.160.20.10">
    <property type="entry name" value="Single-stranded right-handed beta-helix, Pectin lyase-like"/>
    <property type="match status" value="1"/>
</dbReference>
<dbReference type="Pfam" id="PF18454">
    <property type="entry name" value="Mtd_N"/>
    <property type="match status" value="1"/>
</dbReference>
<feature type="domain" description="Major tropism determinant N-terminal" evidence="1">
    <location>
        <begin position="7"/>
        <end position="36"/>
    </location>
</feature>
<reference evidence="2" key="1">
    <citation type="submission" date="2020-03" db="EMBL/GenBank/DDBJ databases">
        <title>The deep terrestrial virosphere.</title>
        <authorList>
            <person name="Holmfeldt K."/>
            <person name="Nilsson E."/>
            <person name="Simone D."/>
            <person name="Lopez-Fernandez M."/>
            <person name="Wu X."/>
            <person name="de Brujin I."/>
            <person name="Lundin D."/>
            <person name="Andersson A."/>
            <person name="Bertilsson S."/>
            <person name="Dopson M."/>
        </authorList>
    </citation>
    <scope>NUCLEOTIDE SEQUENCE</scope>
    <source>
        <strain evidence="2">TM448A02981</strain>
    </source>
</reference>
<evidence type="ECO:0000259" key="1">
    <source>
        <dbReference type="Pfam" id="PF18454"/>
    </source>
</evidence>
<dbReference type="Gene3D" id="2.60.120.260">
    <property type="entry name" value="Galactose-binding domain-like"/>
    <property type="match status" value="1"/>
</dbReference>
<organism evidence="2">
    <name type="scientific">viral metagenome</name>
    <dbReference type="NCBI Taxonomy" id="1070528"/>
    <lineage>
        <taxon>unclassified sequences</taxon>
        <taxon>metagenomes</taxon>
        <taxon>organismal metagenomes</taxon>
    </lineage>
</organism>
<dbReference type="InterPro" id="IPR041352">
    <property type="entry name" value="Mtd_N"/>
</dbReference>
<accession>A0A6H1ZZR4</accession>